<dbReference type="FunFam" id="2.60.120.330:FF:000038">
    <property type="entry name" value="Si:dkey-10o6.2"/>
    <property type="match status" value="1"/>
</dbReference>
<name>A0AA88XF08_PINIB</name>
<sequence length="308" mass="35006">MIPIVNFDAYSLDQTTDSEDSPNVQKLAKEICHAFSSVGFVYIQNHGIGGSTIQQFLSTSKQFFDEPVTVKKEYTVPKDDYYGWMGFQSESLNPERKGGDLKESYNFNPRIGEKGTPIKVLPNFYDVYNNFFEQCQELAYRIMDLMCIGMGLDRVYIRNCHQLIGQDGNLTSLRSLYYPPVPQDVKPGQIRCGEHTDYGTITLLFQDDIGGLQVKPCNADFKAAAPILGTVLVNLGALMQRWTADKLLATEHRVIIPEEEIKRKTGRQSVAFFVQPDDDVMITCLDKSNKYEPITARDYLNMRFHATF</sequence>
<feature type="domain" description="Fe2OG dioxygenase" evidence="2">
    <location>
        <begin position="169"/>
        <end position="276"/>
    </location>
</feature>
<dbReference type="PANTHER" id="PTHR47990">
    <property type="entry name" value="2-OXOGLUTARATE (2OG) AND FE(II)-DEPENDENT OXYGENASE SUPERFAMILY PROTEIN-RELATED"/>
    <property type="match status" value="1"/>
</dbReference>
<evidence type="ECO:0000313" key="4">
    <source>
        <dbReference type="Proteomes" id="UP001186944"/>
    </source>
</evidence>
<comment type="similarity">
    <text evidence="1">Belongs to the iron/ascorbate-dependent oxidoreductase family.</text>
</comment>
<gene>
    <name evidence="3" type="ORF">FSP39_003896</name>
</gene>
<dbReference type="Pfam" id="PF03171">
    <property type="entry name" value="2OG-FeII_Oxy"/>
    <property type="match status" value="1"/>
</dbReference>
<dbReference type="InterPro" id="IPR005123">
    <property type="entry name" value="Oxoglu/Fe-dep_dioxygenase_dom"/>
</dbReference>
<dbReference type="EMBL" id="VSWD01000013">
    <property type="protein sequence ID" value="KAK3083836.1"/>
    <property type="molecule type" value="Genomic_DNA"/>
</dbReference>
<dbReference type="Pfam" id="PF14226">
    <property type="entry name" value="DIOX_N"/>
    <property type="match status" value="1"/>
</dbReference>
<dbReference type="InterPro" id="IPR044861">
    <property type="entry name" value="IPNS-like_FE2OG_OXY"/>
</dbReference>
<dbReference type="InterPro" id="IPR026992">
    <property type="entry name" value="DIOX_N"/>
</dbReference>
<dbReference type="PRINTS" id="PR00682">
    <property type="entry name" value="IPNSYNTHASE"/>
</dbReference>
<evidence type="ECO:0000313" key="3">
    <source>
        <dbReference type="EMBL" id="KAK3083836.1"/>
    </source>
</evidence>
<evidence type="ECO:0000259" key="2">
    <source>
        <dbReference type="PROSITE" id="PS51471"/>
    </source>
</evidence>
<dbReference type="AlphaFoldDB" id="A0AA88XF08"/>
<keyword evidence="1" id="KW-0479">Metal-binding</keyword>
<keyword evidence="1" id="KW-0560">Oxidoreductase</keyword>
<comment type="caution">
    <text evidence="3">The sequence shown here is derived from an EMBL/GenBank/DDBJ whole genome shotgun (WGS) entry which is preliminary data.</text>
</comment>
<dbReference type="Gene3D" id="2.60.120.330">
    <property type="entry name" value="B-lactam Antibiotic, Isopenicillin N Synthase, Chain"/>
    <property type="match status" value="1"/>
</dbReference>
<protein>
    <recommendedName>
        <fullName evidence="2">Fe2OG dioxygenase domain-containing protein</fullName>
    </recommendedName>
</protein>
<dbReference type="Proteomes" id="UP001186944">
    <property type="component" value="Unassembled WGS sequence"/>
</dbReference>
<organism evidence="3 4">
    <name type="scientific">Pinctada imbricata</name>
    <name type="common">Atlantic pearl-oyster</name>
    <name type="synonym">Pinctada martensii</name>
    <dbReference type="NCBI Taxonomy" id="66713"/>
    <lineage>
        <taxon>Eukaryota</taxon>
        <taxon>Metazoa</taxon>
        <taxon>Spiralia</taxon>
        <taxon>Lophotrochozoa</taxon>
        <taxon>Mollusca</taxon>
        <taxon>Bivalvia</taxon>
        <taxon>Autobranchia</taxon>
        <taxon>Pteriomorphia</taxon>
        <taxon>Pterioida</taxon>
        <taxon>Pterioidea</taxon>
        <taxon>Pteriidae</taxon>
        <taxon>Pinctada</taxon>
    </lineage>
</organism>
<dbReference type="InterPro" id="IPR050231">
    <property type="entry name" value="Iron_ascorbate_oxido_reductase"/>
</dbReference>
<reference evidence="3" key="1">
    <citation type="submission" date="2019-08" db="EMBL/GenBank/DDBJ databases">
        <title>The improved chromosome-level genome for the pearl oyster Pinctada fucata martensii using PacBio sequencing and Hi-C.</title>
        <authorList>
            <person name="Zheng Z."/>
        </authorList>
    </citation>
    <scope>NUCLEOTIDE SEQUENCE</scope>
    <source>
        <strain evidence="3">ZZ-2019</strain>
        <tissue evidence="3">Adductor muscle</tissue>
    </source>
</reference>
<dbReference type="PROSITE" id="PS51471">
    <property type="entry name" value="FE2OG_OXY"/>
    <property type="match status" value="1"/>
</dbReference>
<evidence type="ECO:0000256" key="1">
    <source>
        <dbReference type="RuleBase" id="RU003682"/>
    </source>
</evidence>
<keyword evidence="4" id="KW-1185">Reference proteome</keyword>
<dbReference type="GO" id="GO:0016491">
    <property type="term" value="F:oxidoreductase activity"/>
    <property type="evidence" value="ECO:0007669"/>
    <property type="project" value="UniProtKB-KW"/>
</dbReference>
<accession>A0AA88XF08</accession>
<dbReference type="SUPFAM" id="SSF51197">
    <property type="entry name" value="Clavaminate synthase-like"/>
    <property type="match status" value="1"/>
</dbReference>
<dbReference type="GO" id="GO:0046872">
    <property type="term" value="F:metal ion binding"/>
    <property type="evidence" value="ECO:0007669"/>
    <property type="project" value="UniProtKB-KW"/>
</dbReference>
<dbReference type="InterPro" id="IPR027443">
    <property type="entry name" value="IPNS-like_sf"/>
</dbReference>
<proteinExistence type="inferred from homology"/>
<keyword evidence="1" id="KW-0408">Iron</keyword>